<dbReference type="Pfam" id="PF00787">
    <property type="entry name" value="PX"/>
    <property type="match status" value="1"/>
</dbReference>
<dbReference type="EMBL" id="JACEEZ010021552">
    <property type="protein sequence ID" value="KAG0713362.1"/>
    <property type="molecule type" value="Genomic_DNA"/>
</dbReference>
<evidence type="ECO:0000313" key="5">
    <source>
        <dbReference type="Proteomes" id="UP000770661"/>
    </source>
</evidence>
<dbReference type="SUPFAM" id="SSF64268">
    <property type="entry name" value="PX domain"/>
    <property type="match status" value="1"/>
</dbReference>
<dbReference type="FunFam" id="3.30.1520.10:FF:000020">
    <property type="entry name" value="nischarin isoform X1"/>
    <property type="match status" value="1"/>
</dbReference>
<dbReference type="PANTHER" id="PTHR15454">
    <property type="entry name" value="NISCHARIN RELATED"/>
    <property type="match status" value="1"/>
</dbReference>
<dbReference type="SUPFAM" id="SSF52058">
    <property type="entry name" value="L domain-like"/>
    <property type="match status" value="1"/>
</dbReference>
<dbReference type="Proteomes" id="UP000770661">
    <property type="component" value="Unassembled WGS sequence"/>
</dbReference>
<dbReference type="Pfam" id="PF13855">
    <property type="entry name" value="LRR_8"/>
    <property type="match status" value="1"/>
</dbReference>
<gene>
    <name evidence="4" type="primary">NISCH</name>
    <name evidence="4" type="ORF">GWK47_016410</name>
</gene>
<dbReference type="OrthoDB" id="430293at2759"/>
<keyword evidence="1" id="KW-0433">Leucine-rich repeat</keyword>
<dbReference type="SMART" id="SM00312">
    <property type="entry name" value="PX"/>
    <property type="match status" value="1"/>
</dbReference>
<evidence type="ECO:0000313" key="4">
    <source>
        <dbReference type="EMBL" id="KAG0713362.1"/>
    </source>
</evidence>
<protein>
    <submittedName>
        <fullName evidence="4">Nischarin</fullName>
    </submittedName>
</protein>
<dbReference type="InterPro" id="IPR036871">
    <property type="entry name" value="PX_dom_sf"/>
</dbReference>
<dbReference type="PROSITE" id="PS51450">
    <property type="entry name" value="LRR"/>
    <property type="match status" value="2"/>
</dbReference>
<dbReference type="PANTHER" id="PTHR15454:SF35">
    <property type="entry name" value="NISCHARIN"/>
    <property type="match status" value="1"/>
</dbReference>
<evidence type="ECO:0000259" key="3">
    <source>
        <dbReference type="PROSITE" id="PS50195"/>
    </source>
</evidence>
<dbReference type="Gene3D" id="3.80.10.10">
    <property type="entry name" value="Ribonuclease Inhibitor"/>
    <property type="match status" value="2"/>
</dbReference>
<keyword evidence="5" id="KW-1185">Reference proteome</keyword>
<dbReference type="GO" id="GO:0035091">
    <property type="term" value="F:phosphatidylinositol binding"/>
    <property type="evidence" value="ECO:0007669"/>
    <property type="project" value="InterPro"/>
</dbReference>
<name>A0A8J4XRS0_CHIOP</name>
<accession>A0A8J4XRS0</accession>
<feature type="domain" description="PX" evidence="3">
    <location>
        <begin position="4"/>
        <end position="115"/>
    </location>
</feature>
<organism evidence="4 5">
    <name type="scientific">Chionoecetes opilio</name>
    <name type="common">Atlantic snow crab</name>
    <name type="synonym">Cancer opilio</name>
    <dbReference type="NCBI Taxonomy" id="41210"/>
    <lineage>
        <taxon>Eukaryota</taxon>
        <taxon>Metazoa</taxon>
        <taxon>Ecdysozoa</taxon>
        <taxon>Arthropoda</taxon>
        <taxon>Crustacea</taxon>
        <taxon>Multicrustacea</taxon>
        <taxon>Malacostraca</taxon>
        <taxon>Eumalacostraca</taxon>
        <taxon>Eucarida</taxon>
        <taxon>Decapoda</taxon>
        <taxon>Pleocyemata</taxon>
        <taxon>Brachyura</taxon>
        <taxon>Eubrachyura</taxon>
        <taxon>Majoidea</taxon>
        <taxon>Majidae</taxon>
        <taxon>Chionoecetes</taxon>
    </lineage>
</organism>
<proteinExistence type="predicted"/>
<dbReference type="GO" id="GO:0005737">
    <property type="term" value="C:cytoplasm"/>
    <property type="evidence" value="ECO:0007669"/>
    <property type="project" value="TreeGrafter"/>
</dbReference>
<keyword evidence="2" id="KW-0677">Repeat</keyword>
<dbReference type="PROSITE" id="PS50195">
    <property type="entry name" value="PX"/>
    <property type="match status" value="1"/>
</dbReference>
<reference evidence="4" key="1">
    <citation type="submission" date="2020-07" db="EMBL/GenBank/DDBJ databases">
        <title>The High-quality genome of the commercially important snow crab, Chionoecetes opilio.</title>
        <authorList>
            <person name="Jeong J.-H."/>
            <person name="Ryu S."/>
        </authorList>
    </citation>
    <scope>NUCLEOTIDE SEQUENCE</scope>
    <source>
        <strain evidence="4">MADBK_172401_WGS</strain>
        <tissue evidence="4">Digestive gland</tissue>
    </source>
</reference>
<dbReference type="InterPro" id="IPR001611">
    <property type="entry name" value="Leu-rich_rpt"/>
</dbReference>
<sequence>MASLSPEHNVAVCIPGTQQADGVTLYTITMCVAGVQWSVKQRYNAFAELHEKLVSNHGVARDLLPPKKIIGNKDPSFIERRRGDLELYIQTIMSFMHHTLPRELAEFLDFHHYELTHLLQCMARQFSEEGDKVLSEGHPVVFTPLQLHALSYRLKNPLPTNVAAADETDFCHVVDFASQVKHLVIQGSSQHFRASNIIQNNLLYTLNTFKTVGTLTLTEANTCSIGHLGAVRRTTTTVQVNHSGMSQMSDILLCDAVFKETVEGSDPHKWLLLTDVDVSCNQINKIDDSVALAPNIEKLNLSCNKLSSVESLTKLPHLVSLNLSNNLFGVLESMHTKLGNVVDLDLSQNSLTSVKGLSKLYSLASLNVSTNNICEIAEVSHIAGLPCLETLIITGNPVATVVDYRTKVLELFGQRAAEVCLDNERPTQRELEFVAVLQAIRASREGRLPTLSISSPLPVTTSTITFNRPDIATAVNEYSLTK</sequence>
<dbReference type="AlphaFoldDB" id="A0A8J4XRS0"/>
<dbReference type="InterPro" id="IPR001683">
    <property type="entry name" value="PX_dom"/>
</dbReference>
<comment type="caution">
    <text evidence="4">The sequence shown here is derived from an EMBL/GenBank/DDBJ whole genome shotgun (WGS) entry which is preliminary data.</text>
</comment>
<evidence type="ECO:0000256" key="1">
    <source>
        <dbReference type="ARBA" id="ARBA00022614"/>
    </source>
</evidence>
<dbReference type="InterPro" id="IPR032675">
    <property type="entry name" value="LRR_dom_sf"/>
</dbReference>
<dbReference type="Gene3D" id="3.30.1520.10">
    <property type="entry name" value="Phox-like domain"/>
    <property type="match status" value="1"/>
</dbReference>
<evidence type="ECO:0000256" key="2">
    <source>
        <dbReference type="ARBA" id="ARBA00022737"/>
    </source>
</evidence>